<keyword evidence="1" id="KW-1133">Transmembrane helix</keyword>
<dbReference type="AlphaFoldDB" id="A0A7W9AHD7"/>
<keyword evidence="3" id="KW-1185">Reference proteome</keyword>
<sequence>MPNVQGMYWLSGLLVITPLSQAIAFLIETSSWLVRAQSSSTDVGLYVGRSNIYLYSARMFTLIFTASLAFCVEIGYPVQIIFQIIYSTFFLSALFHIVFIYRSIRSIAMKVISGALMLPSRREVGNSLNISNFSDKLFFMTLFTSVIFSISLAAPILGALIVPDFRLSISYIGQIINFFGTIVILLFVDQILFKAIDLQKINDVIMSYVAGRAVGFLLVGIGFFCVRYNL</sequence>
<name>A0A7W9AHD7_9SPHN</name>
<feature type="transmembrane region" description="Helical" evidence="1">
    <location>
        <begin position="209"/>
        <end position="229"/>
    </location>
</feature>
<accession>A0A7W9AHD7</accession>
<gene>
    <name evidence="2" type="ORF">FHS49_001749</name>
</gene>
<proteinExistence type="predicted"/>
<feature type="transmembrane region" description="Helical" evidence="1">
    <location>
        <begin position="168"/>
        <end position="188"/>
    </location>
</feature>
<evidence type="ECO:0000313" key="2">
    <source>
        <dbReference type="EMBL" id="MBB5685733.1"/>
    </source>
</evidence>
<dbReference type="EMBL" id="JACIJC010000003">
    <property type="protein sequence ID" value="MBB5685733.1"/>
    <property type="molecule type" value="Genomic_DNA"/>
</dbReference>
<evidence type="ECO:0000256" key="1">
    <source>
        <dbReference type="SAM" id="Phobius"/>
    </source>
</evidence>
<feature type="transmembrane region" description="Helical" evidence="1">
    <location>
        <begin position="137"/>
        <end position="162"/>
    </location>
</feature>
<reference evidence="2 3" key="1">
    <citation type="submission" date="2020-08" db="EMBL/GenBank/DDBJ databases">
        <title>Genomic Encyclopedia of Type Strains, Phase IV (KMG-IV): sequencing the most valuable type-strain genomes for metagenomic binning, comparative biology and taxonomic classification.</title>
        <authorList>
            <person name="Goeker M."/>
        </authorList>
    </citation>
    <scope>NUCLEOTIDE SEQUENCE [LARGE SCALE GENOMIC DNA]</scope>
    <source>
        <strain evidence="2 3">DSM 25079</strain>
    </source>
</reference>
<evidence type="ECO:0000313" key="3">
    <source>
        <dbReference type="Proteomes" id="UP000549617"/>
    </source>
</evidence>
<organism evidence="2 3">
    <name type="scientific">Sphingobium boeckii</name>
    <dbReference type="NCBI Taxonomy" id="1082345"/>
    <lineage>
        <taxon>Bacteria</taxon>
        <taxon>Pseudomonadati</taxon>
        <taxon>Pseudomonadota</taxon>
        <taxon>Alphaproteobacteria</taxon>
        <taxon>Sphingomonadales</taxon>
        <taxon>Sphingomonadaceae</taxon>
        <taxon>Sphingobium</taxon>
    </lineage>
</organism>
<dbReference type="Proteomes" id="UP000549617">
    <property type="component" value="Unassembled WGS sequence"/>
</dbReference>
<keyword evidence="1" id="KW-0472">Membrane</keyword>
<comment type="caution">
    <text evidence="2">The sequence shown here is derived from an EMBL/GenBank/DDBJ whole genome shotgun (WGS) entry which is preliminary data.</text>
</comment>
<keyword evidence="1" id="KW-0812">Transmembrane</keyword>
<protein>
    <submittedName>
        <fullName evidence="2">Uncharacterized protein</fullName>
    </submittedName>
</protein>
<feature type="transmembrane region" description="Helical" evidence="1">
    <location>
        <begin position="84"/>
        <end position="101"/>
    </location>
</feature>
<feature type="transmembrane region" description="Helical" evidence="1">
    <location>
        <begin position="6"/>
        <end position="27"/>
    </location>
</feature>
<feature type="transmembrane region" description="Helical" evidence="1">
    <location>
        <begin position="59"/>
        <end position="78"/>
    </location>
</feature>